<dbReference type="InterPro" id="IPR007159">
    <property type="entry name" value="SpoVT-AbrB_dom"/>
</dbReference>
<dbReference type="GO" id="GO:0003677">
    <property type="term" value="F:DNA binding"/>
    <property type="evidence" value="ECO:0007669"/>
    <property type="project" value="UniProtKB-KW"/>
</dbReference>
<dbReference type="SMART" id="SM00966">
    <property type="entry name" value="SpoVT_AbrB"/>
    <property type="match status" value="1"/>
</dbReference>
<reference evidence="2 3" key="1">
    <citation type="submission" date="2019-06" db="EMBL/GenBank/DDBJ databases">
        <title>Desulfobotulus mexicanus sp. nov., a novel sulfate-reducing bacterium isolated from the sediment of an alkaline crater lake in Mexico.</title>
        <authorList>
            <person name="Hirschler-Rea A."/>
        </authorList>
    </citation>
    <scope>NUCLEOTIDE SEQUENCE [LARGE SCALE GENOMIC DNA]</scope>
    <source>
        <strain evidence="2 3">PAR22N</strain>
    </source>
</reference>
<comment type="caution">
    <text evidence="2">The sequence shown here is derived from an EMBL/GenBank/DDBJ whole genome shotgun (WGS) entry which is preliminary data.</text>
</comment>
<gene>
    <name evidence="2" type="ORF">FIM25_09640</name>
</gene>
<dbReference type="Pfam" id="PF04014">
    <property type="entry name" value="MazE_antitoxin"/>
    <property type="match status" value="1"/>
</dbReference>
<proteinExistence type="predicted"/>
<evidence type="ECO:0000259" key="1">
    <source>
        <dbReference type="SMART" id="SM00966"/>
    </source>
</evidence>
<dbReference type="EMBL" id="VDMB01000011">
    <property type="protein sequence ID" value="TYT74415.1"/>
    <property type="molecule type" value="Genomic_DNA"/>
</dbReference>
<dbReference type="SUPFAM" id="SSF89447">
    <property type="entry name" value="AbrB/MazE/MraZ-like"/>
    <property type="match status" value="1"/>
</dbReference>
<organism evidence="2 3">
    <name type="scientific">Desulfobotulus mexicanus</name>
    <dbReference type="NCBI Taxonomy" id="2586642"/>
    <lineage>
        <taxon>Bacteria</taxon>
        <taxon>Pseudomonadati</taxon>
        <taxon>Thermodesulfobacteriota</taxon>
        <taxon>Desulfobacteria</taxon>
        <taxon>Desulfobacterales</taxon>
        <taxon>Desulfobacteraceae</taxon>
        <taxon>Desulfobotulus</taxon>
    </lineage>
</organism>
<dbReference type="Proteomes" id="UP000321899">
    <property type="component" value="Unassembled WGS sequence"/>
</dbReference>
<dbReference type="OrthoDB" id="9795766at2"/>
<protein>
    <submittedName>
        <fullName evidence="2">AbrB/MazE/SpoVT family DNA-binding domain-containing protein</fullName>
    </submittedName>
</protein>
<evidence type="ECO:0000313" key="3">
    <source>
        <dbReference type="Proteomes" id="UP000321899"/>
    </source>
</evidence>
<keyword evidence="2" id="KW-0238">DNA-binding</keyword>
<feature type="domain" description="SpoVT-AbrB" evidence="1">
    <location>
        <begin position="6"/>
        <end position="51"/>
    </location>
</feature>
<sequence length="84" mass="9158">MRTQVRKIGNSLGSIIPASLIRQLNLREGSEIDMKEDGGRIILEPVKGSQKPFPFSEKVLLKGLDAHTAHADELAAVSEKEMGC</sequence>
<dbReference type="InterPro" id="IPR037914">
    <property type="entry name" value="SpoVT-AbrB_sf"/>
</dbReference>
<dbReference type="RefSeq" id="WP_139448684.1">
    <property type="nucleotide sequence ID" value="NZ_VDMB01000011.1"/>
</dbReference>
<accession>A0A5S5MFK5</accession>
<evidence type="ECO:0000313" key="2">
    <source>
        <dbReference type="EMBL" id="TYT74415.1"/>
    </source>
</evidence>
<name>A0A5S5MFK5_9BACT</name>
<dbReference type="AlphaFoldDB" id="A0A5S5MFK5"/>
<keyword evidence="3" id="KW-1185">Reference proteome</keyword>
<dbReference type="Gene3D" id="2.10.260.10">
    <property type="match status" value="1"/>
</dbReference>